<accession>A0A2P1PS46</accession>
<dbReference type="Gene3D" id="2.60.120.380">
    <property type="match status" value="1"/>
</dbReference>
<dbReference type="SUPFAM" id="SSF49785">
    <property type="entry name" value="Galactose-binding domain-like"/>
    <property type="match status" value="1"/>
</dbReference>
<evidence type="ECO:0000313" key="8">
    <source>
        <dbReference type="Proteomes" id="UP000241074"/>
    </source>
</evidence>
<dbReference type="CDD" id="cd15482">
    <property type="entry name" value="Sialidase_non-viral"/>
    <property type="match status" value="1"/>
</dbReference>
<protein>
    <recommendedName>
        <fullName evidence="9">PKD domain-containing protein</fullName>
    </recommendedName>
</protein>
<feature type="signal peptide" evidence="4">
    <location>
        <begin position="1"/>
        <end position="26"/>
    </location>
</feature>
<dbReference type="SUPFAM" id="SSF49299">
    <property type="entry name" value="PKD domain"/>
    <property type="match status" value="2"/>
</dbReference>
<dbReference type="Proteomes" id="UP000241074">
    <property type="component" value="Chromosome"/>
</dbReference>
<reference evidence="7 8" key="2">
    <citation type="submission" date="2018-03" db="EMBL/GenBank/DDBJ databases">
        <authorList>
            <person name="Keele B.F."/>
        </authorList>
    </citation>
    <scope>NUCLEOTIDE SEQUENCE [LARGE SCALE GENOMIC DNA]</scope>
    <source>
        <strain evidence="7 8">D13</strain>
    </source>
</reference>
<dbReference type="RefSeq" id="WP_106891596.1">
    <property type="nucleotide sequence ID" value="NZ_CP027860.1"/>
</dbReference>
<evidence type="ECO:0000259" key="6">
    <source>
        <dbReference type="PROSITE" id="PS51829"/>
    </source>
</evidence>
<evidence type="ECO:0000256" key="1">
    <source>
        <dbReference type="ARBA" id="ARBA00001913"/>
    </source>
</evidence>
<dbReference type="Gene3D" id="2.60.120.260">
    <property type="entry name" value="Galactose-binding domain-like"/>
    <property type="match status" value="1"/>
</dbReference>
<keyword evidence="4" id="KW-0732">Signal</keyword>
<feature type="domain" description="PKD" evidence="5">
    <location>
        <begin position="655"/>
        <end position="742"/>
    </location>
</feature>
<dbReference type="CDD" id="cd00146">
    <property type="entry name" value="PKD"/>
    <property type="match status" value="2"/>
</dbReference>
<dbReference type="KEGG" id="xba:C7S18_10900"/>
<dbReference type="GO" id="GO:0006508">
    <property type="term" value="P:proteolysis"/>
    <property type="evidence" value="ECO:0007669"/>
    <property type="project" value="UniProtKB-KW"/>
</dbReference>
<proteinExistence type="predicted"/>
<dbReference type="PROSITE" id="PS51829">
    <property type="entry name" value="P_HOMO_B"/>
    <property type="match status" value="1"/>
</dbReference>
<dbReference type="Pfam" id="PF04151">
    <property type="entry name" value="PPC"/>
    <property type="match status" value="1"/>
</dbReference>
<evidence type="ECO:0000256" key="3">
    <source>
        <dbReference type="ARBA" id="ARBA00022801"/>
    </source>
</evidence>
<dbReference type="InterPro" id="IPR007280">
    <property type="entry name" value="Peptidase_C_arc/bac"/>
</dbReference>
<feature type="chain" id="PRO_5015156999" description="PKD domain-containing protein" evidence="4">
    <location>
        <begin position="27"/>
        <end position="961"/>
    </location>
</feature>
<dbReference type="InterPro" id="IPR035986">
    <property type="entry name" value="PKD_dom_sf"/>
</dbReference>
<dbReference type="InterPro" id="IPR002884">
    <property type="entry name" value="P_dom"/>
</dbReference>
<dbReference type="InterPro" id="IPR022409">
    <property type="entry name" value="PKD/Chitinase_dom"/>
</dbReference>
<organism evidence="7 8">
    <name type="scientific">Ahniella affigens</name>
    <dbReference type="NCBI Taxonomy" id="2021234"/>
    <lineage>
        <taxon>Bacteria</taxon>
        <taxon>Pseudomonadati</taxon>
        <taxon>Pseudomonadota</taxon>
        <taxon>Gammaproteobacteria</taxon>
        <taxon>Lysobacterales</taxon>
        <taxon>Rhodanobacteraceae</taxon>
        <taxon>Ahniella</taxon>
    </lineage>
</organism>
<dbReference type="Gene3D" id="2.130.10.10">
    <property type="entry name" value="YVTN repeat-like/Quinoprotein amine dehydrogenase"/>
    <property type="match status" value="1"/>
</dbReference>
<dbReference type="InterPro" id="IPR013783">
    <property type="entry name" value="Ig-like_fold"/>
</dbReference>
<dbReference type="SUPFAM" id="SSF50939">
    <property type="entry name" value="Sialidases"/>
    <property type="match status" value="1"/>
</dbReference>
<dbReference type="InterPro" id="IPR000601">
    <property type="entry name" value="PKD_dom"/>
</dbReference>
<keyword evidence="8" id="KW-1185">Reference proteome</keyword>
<gene>
    <name evidence="7" type="ORF">C7S18_10900</name>
</gene>
<feature type="domain" description="P/Homo B" evidence="6">
    <location>
        <begin position="847"/>
        <end position="961"/>
    </location>
</feature>
<evidence type="ECO:0000259" key="5">
    <source>
        <dbReference type="PROSITE" id="PS50093"/>
    </source>
</evidence>
<dbReference type="Pfam" id="PF01483">
    <property type="entry name" value="P_proprotein"/>
    <property type="match status" value="1"/>
</dbReference>
<dbReference type="Pfam" id="PF18911">
    <property type="entry name" value="PKD_4"/>
    <property type="match status" value="2"/>
</dbReference>
<dbReference type="Gene3D" id="2.120.10.10">
    <property type="match status" value="1"/>
</dbReference>
<dbReference type="InterPro" id="IPR008979">
    <property type="entry name" value="Galactose-bd-like_sf"/>
</dbReference>
<dbReference type="OrthoDB" id="5378341at2"/>
<comment type="cofactor">
    <cofactor evidence="1">
        <name>Ca(2+)</name>
        <dbReference type="ChEBI" id="CHEBI:29108"/>
    </cofactor>
</comment>
<dbReference type="GO" id="GO:0004252">
    <property type="term" value="F:serine-type endopeptidase activity"/>
    <property type="evidence" value="ECO:0007669"/>
    <property type="project" value="InterPro"/>
</dbReference>
<evidence type="ECO:0000313" key="7">
    <source>
        <dbReference type="EMBL" id="AVP97676.1"/>
    </source>
</evidence>
<keyword evidence="3" id="KW-0378">Hydrolase</keyword>
<dbReference type="Gene3D" id="2.60.40.10">
    <property type="entry name" value="Immunoglobulins"/>
    <property type="match status" value="2"/>
</dbReference>
<dbReference type="InterPro" id="IPR015943">
    <property type="entry name" value="WD40/YVTN_repeat-like_dom_sf"/>
</dbReference>
<dbReference type="EMBL" id="CP027860">
    <property type="protein sequence ID" value="AVP97676.1"/>
    <property type="molecule type" value="Genomic_DNA"/>
</dbReference>
<dbReference type="SMART" id="SM00089">
    <property type="entry name" value="PKD"/>
    <property type="match status" value="2"/>
</dbReference>
<evidence type="ECO:0008006" key="9">
    <source>
        <dbReference type="Google" id="ProtNLM"/>
    </source>
</evidence>
<feature type="domain" description="PKD" evidence="5">
    <location>
        <begin position="571"/>
        <end position="658"/>
    </location>
</feature>
<evidence type="ECO:0000256" key="2">
    <source>
        <dbReference type="ARBA" id="ARBA00022670"/>
    </source>
</evidence>
<sequence length="961" mass="100085">MKMTTGSKLGALALGLNLLLSGPVLAQIANNRPANVSFSIVQSRGVDTTVDYAALAKVGPWDDRNYQLTKDDLKYLSPNEAEAIIAIPAFYRVEMRKANERLPTSGPAQYPRSALQGFLAKYKGYEINGVQHTSVSRTEAGAYEFMTSTRNNDVSPNFLSGTEKRVTTPAGASESAVAVNPVNSNLVIAGTNGPGSGQKMWRSSDGGVTWVGPTSLASTCCDPTVAWSPNGATAYAGALSTVVGSGTNVLFYRSTDNGATWTLTKTLSTGNVSDKEYMHVDTYASSPRLGYIYMAWHENNVQKFSRSADGGTTWLASNLTIDSASRGIGSDLMSDKNGNVYFVFPTTSGGSNAKQIRVSKSTDGGSSFAAAVTGATLNADFDFPIPAMESRRAFVYVSCQADTTGGAFANRLYCAYTDTNTAENNTTASANHSVIKVIRSSDGGATWSNSYGHETGNISTVDRFNQWLSVDNQGRVFVAYYDTRNSSSRSGADVYYSVSTDGGVTFSAGTRLTTVTSKNIANANEWGDYNGMDMVMNDIMAIYTDNRDETGGTAESVDVYVKGGFAPAPGGNVAPTANYSFSTSGLTATFTDSSTDSDGTIASRSWNFGDSTTSTATNPSKTYSAAGTYSVVLTVTDNGGLTNSITKSVTVSSAANVAPVANFSFTTSGLTATFTDSSTDSDGTIASRSWNFGDSTTSTATSPSKTYTAAGTYNVTLTVTDNAGATNSKTSAVTVTAPGGTVLSNGVAVTGIAVATAGNSANYTMVVPAGATNLSFVTSGGTGDSDMYVKFGAAPTDTVYDCRPFASGNAETCSFAAPSAGTYYIRLKAYSAFSGVSLVGSYTTGGGSTQTYSSSTVFNITDNTTINSPITVSGRTGNAPATASVSVNITHTYQGDLKVDLVAPDGTLYNIHNRTGAGTDNVIKTVTLNLSSELLNGTWNMRVQDAGAGDVGTLNSWSVTF</sequence>
<dbReference type="InterPro" id="IPR036278">
    <property type="entry name" value="Sialidase_sf"/>
</dbReference>
<evidence type="ECO:0000256" key="4">
    <source>
        <dbReference type="SAM" id="SignalP"/>
    </source>
</evidence>
<name>A0A2P1PS46_9GAMM</name>
<dbReference type="PROSITE" id="PS50093">
    <property type="entry name" value="PKD"/>
    <property type="match status" value="2"/>
</dbReference>
<dbReference type="AlphaFoldDB" id="A0A2P1PS46"/>
<reference evidence="7 8" key="1">
    <citation type="submission" date="2018-03" db="EMBL/GenBank/DDBJ databases">
        <title>Ahniella affigens gen. nov., sp. nov., a gammaproteobacterium isolated from sandy soil near a stream.</title>
        <authorList>
            <person name="Ko Y."/>
            <person name="Kim J.-H."/>
        </authorList>
    </citation>
    <scope>NUCLEOTIDE SEQUENCE [LARGE SCALE GENOMIC DNA]</scope>
    <source>
        <strain evidence="7 8">D13</strain>
    </source>
</reference>
<keyword evidence="2" id="KW-0645">Protease</keyword>